<dbReference type="EMBL" id="JH767226">
    <property type="protein sequence ID" value="EQC26649.1"/>
    <property type="molecule type" value="Genomic_DNA"/>
</dbReference>
<feature type="compositionally biased region" description="Basic residues" evidence="1">
    <location>
        <begin position="56"/>
        <end position="68"/>
    </location>
</feature>
<dbReference type="AlphaFoldDB" id="T0PML0"/>
<dbReference type="OMA" id="ARMRTKW"/>
<dbReference type="VEuPathDB" id="FungiDB:SDRG_15587"/>
<sequence>MDMARTFTNVFGNCLASVVMAKLEGEFRKDGWEKNLASDGDDESEASAAKDDVKALRRPKKPSKKAAKKVVDDAQPANAAPVTENGAAPPGNDVPVREDAAKTTMKTPAKEEAAIWCDASVAKMYELRYKTELKKKFESKNNFQKNLAAVTLADRLSSEMHRTFSANQVTTKFARMRTKWSASKRHPPPAEALDDPIEFSDENENESTSKSIVVDEHDRPNIAKKRSHTIVTTTSDDMERRTKRTKTTGDAIENGLLAVGKGLVSLGESLAASRGSFAQSNATLDDVLEATKAQETSKLAAQMEAIVSALKSQTDTMAQLIAAIANRKSSNE</sequence>
<protein>
    <recommendedName>
        <fullName evidence="4">Amino acid transporter</fullName>
    </recommendedName>
</protein>
<dbReference type="GeneID" id="19956314"/>
<dbReference type="RefSeq" id="XP_008619987.1">
    <property type="nucleotide sequence ID" value="XM_008621765.1"/>
</dbReference>
<name>T0PML0_SAPDV</name>
<evidence type="ECO:0008006" key="4">
    <source>
        <dbReference type="Google" id="ProtNLM"/>
    </source>
</evidence>
<feature type="compositionally biased region" description="Acidic residues" evidence="1">
    <location>
        <begin position="192"/>
        <end position="205"/>
    </location>
</feature>
<gene>
    <name evidence="2" type="ORF">SDRG_15587</name>
</gene>
<feature type="region of interest" description="Disordered" evidence="1">
    <location>
        <begin position="33"/>
        <end position="107"/>
    </location>
</feature>
<dbReference type="Proteomes" id="UP000030762">
    <property type="component" value="Unassembled WGS sequence"/>
</dbReference>
<feature type="region of interest" description="Disordered" evidence="1">
    <location>
        <begin position="179"/>
        <end position="210"/>
    </location>
</feature>
<evidence type="ECO:0000313" key="3">
    <source>
        <dbReference type="Proteomes" id="UP000030762"/>
    </source>
</evidence>
<keyword evidence="3" id="KW-1185">Reference proteome</keyword>
<organism evidence="2 3">
    <name type="scientific">Saprolegnia diclina (strain VS20)</name>
    <dbReference type="NCBI Taxonomy" id="1156394"/>
    <lineage>
        <taxon>Eukaryota</taxon>
        <taxon>Sar</taxon>
        <taxon>Stramenopiles</taxon>
        <taxon>Oomycota</taxon>
        <taxon>Saprolegniomycetes</taxon>
        <taxon>Saprolegniales</taxon>
        <taxon>Saprolegniaceae</taxon>
        <taxon>Saprolegnia</taxon>
    </lineage>
</organism>
<evidence type="ECO:0000313" key="2">
    <source>
        <dbReference type="EMBL" id="EQC26649.1"/>
    </source>
</evidence>
<dbReference type="InParanoid" id="T0PML0"/>
<proteinExistence type="predicted"/>
<evidence type="ECO:0000256" key="1">
    <source>
        <dbReference type="SAM" id="MobiDB-lite"/>
    </source>
</evidence>
<dbReference type="OrthoDB" id="79154at2759"/>
<reference evidence="2 3" key="1">
    <citation type="submission" date="2012-04" db="EMBL/GenBank/DDBJ databases">
        <title>The Genome Sequence of Saprolegnia declina VS20.</title>
        <authorList>
            <consortium name="The Broad Institute Genome Sequencing Platform"/>
            <person name="Russ C."/>
            <person name="Nusbaum C."/>
            <person name="Tyler B."/>
            <person name="van West P."/>
            <person name="Dieguez-Uribeondo J."/>
            <person name="de Bruijn I."/>
            <person name="Tripathy S."/>
            <person name="Jiang R."/>
            <person name="Young S.K."/>
            <person name="Zeng Q."/>
            <person name="Gargeya S."/>
            <person name="Fitzgerald M."/>
            <person name="Haas B."/>
            <person name="Abouelleil A."/>
            <person name="Alvarado L."/>
            <person name="Arachchi H.M."/>
            <person name="Berlin A."/>
            <person name="Chapman S.B."/>
            <person name="Goldberg J."/>
            <person name="Griggs A."/>
            <person name="Gujja S."/>
            <person name="Hansen M."/>
            <person name="Howarth C."/>
            <person name="Imamovic A."/>
            <person name="Larimer J."/>
            <person name="McCowen C."/>
            <person name="Montmayeur A."/>
            <person name="Murphy C."/>
            <person name="Neiman D."/>
            <person name="Pearson M."/>
            <person name="Priest M."/>
            <person name="Roberts A."/>
            <person name="Saif S."/>
            <person name="Shea T."/>
            <person name="Sisk P."/>
            <person name="Sykes S."/>
            <person name="Wortman J."/>
            <person name="Nusbaum C."/>
            <person name="Birren B."/>
        </authorList>
    </citation>
    <scope>NUCLEOTIDE SEQUENCE [LARGE SCALE GENOMIC DNA]</scope>
    <source>
        <strain evidence="2 3">VS20</strain>
    </source>
</reference>
<accession>T0PML0</accession>